<dbReference type="PROSITE" id="PS51257">
    <property type="entry name" value="PROKAR_LIPOPROTEIN"/>
    <property type="match status" value="1"/>
</dbReference>
<protein>
    <submittedName>
        <fullName evidence="1">Uncharacterized protein</fullName>
    </submittedName>
</protein>
<proteinExistence type="predicted"/>
<dbReference type="AlphaFoldDB" id="A0AAP0ERD5"/>
<comment type="caution">
    <text evidence="1">The sequence shown here is derived from an EMBL/GenBank/DDBJ whole genome shotgun (WGS) entry which is preliminary data.</text>
</comment>
<evidence type="ECO:0000313" key="2">
    <source>
        <dbReference type="Proteomes" id="UP001420932"/>
    </source>
</evidence>
<evidence type="ECO:0000313" key="1">
    <source>
        <dbReference type="EMBL" id="KAK9098211.1"/>
    </source>
</evidence>
<reference evidence="1 2" key="1">
    <citation type="submission" date="2024-01" db="EMBL/GenBank/DDBJ databases">
        <title>Genome assemblies of Stephania.</title>
        <authorList>
            <person name="Yang L."/>
        </authorList>
    </citation>
    <scope>NUCLEOTIDE SEQUENCE [LARGE SCALE GENOMIC DNA]</scope>
    <source>
        <strain evidence="1">YNDBR</strain>
        <tissue evidence="1">Leaf</tissue>
    </source>
</reference>
<name>A0AAP0ERD5_9MAGN</name>
<accession>A0AAP0ERD5</accession>
<dbReference type="Proteomes" id="UP001420932">
    <property type="component" value="Unassembled WGS sequence"/>
</dbReference>
<gene>
    <name evidence="1" type="ORF">Syun_025256</name>
</gene>
<organism evidence="1 2">
    <name type="scientific">Stephania yunnanensis</name>
    <dbReference type="NCBI Taxonomy" id="152371"/>
    <lineage>
        <taxon>Eukaryota</taxon>
        <taxon>Viridiplantae</taxon>
        <taxon>Streptophyta</taxon>
        <taxon>Embryophyta</taxon>
        <taxon>Tracheophyta</taxon>
        <taxon>Spermatophyta</taxon>
        <taxon>Magnoliopsida</taxon>
        <taxon>Ranunculales</taxon>
        <taxon>Menispermaceae</taxon>
        <taxon>Menispermoideae</taxon>
        <taxon>Cissampelideae</taxon>
        <taxon>Stephania</taxon>
    </lineage>
</organism>
<dbReference type="EMBL" id="JBBNAF010000011">
    <property type="protein sequence ID" value="KAK9098211.1"/>
    <property type="molecule type" value="Genomic_DNA"/>
</dbReference>
<sequence length="396" mass="43128">MHGLGTRKVLTNLDLGVDPGQSTLGLIFGCFLLEPRKRLNIYYKERCAVFLGGMGRLAGTLEHALGAMPRHDPWTNHGVGHSSSRWDSTKSRRFQGSWVTTLVMAKARPRSPEYQGPRRAARHHDQSLSRIQGKPKAWADLVLGGCRWLAREQGSSVTALTTMSGVLPSLDGYVTDCRLVYKAKCSSLGLYILSVDLEALRATETWAIHMASCKGTTSDGGSPLQMWNVSVKRGGPVLGAGLGSEFFQAPLQAWLCDNSSGRGDESYSFSQSPMDSANRNSSVIRGNQVTVRQVIDIGRRLYDDLEQAENIYSPTPITQSKWDGAAKGNPGLSSFGGVIRNSTKWVGVGLHGKNLLWIQPCCRASGNYTNRLGVWVPTFDCRVGFDSGVTVAHKPG</sequence>
<keyword evidence="2" id="KW-1185">Reference proteome</keyword>